<evidence type="ECO:0000256" key="4">
    <source>
        <dbReference type="ARBA" id="ARBA00022729"/>
    </source>
</evidence>
<keyword evidence="7" id="KW-1015">Disulfide bond</keyword>
<dbReference type="InterPro" id="IPR002241">
    <property type="entry name" value="Glyco_hydro_27"/>
</dbReference>
<dbReference type="InterPro" id="IPR013785">
    <property type="entry name" value="Aldolase_TIM"/>
</dbReference>
<dbReference type="Gene3D" id="2.60.40.1180">
    <property type="entry name" value="Golgi alpha-mannosidase II"/>
    <property type="match status" value="1"/>
</dbReference>
<dbReference type="AlphaFoldDB" id="A0A444S6H9"/>
<dbReference type="InterPro" id="IPR041233">
    <property type="entry name" value="Melibiase_C"/>
</dbReference>
<comment type="catalytic activity">
    <reaction evidence="1 7">
        <text>Hydrolysis of terminal, non-reducing alpha-D-galactose residues in alpha-D-galactosides, including galactose oligosaccharides, galactomannans and galactolipids.</text>
        <dbReference type="EC" id="3.2.1.22"/>
    </reaction>
</comment>
<feature type="domain" description="Alpha galactosidase C-terminal" evidence="9">
    <location>
        <begin position="314"/>
        <end position="396"/>
    </location>
</feature>
<name>A0A444S6H9_VERDA</name>
<sequence>MLWFYALATVAPVFGLTGPFKRAQRPQMGWNSWNTFKLGINQTIVEGTAQALVDTGLRDAGYTYLVMDDGWQNLTRGPDGRQQANATRFPSGLKVLADELHEKVMPEYSVVVSNQAVWVMKNSTPKRTQTGYDNCGGFYGNTRPVQERFQIMSRALKNTGRDIFYAVCQWGHQWPWYWADQFTDSYRMSGDIHAKFCDDGNSVCKTAYCLNTGYAGVSVLTMIRKMREISGFQKKGSWADMDMLEVGVNRNFTLHQDQTHLSFWAALKSPLIIGADITTIRRSSLDVLLKKEIIGINQDDLGVAVSYVAELSKEDEIQVWAGPVKYKRYNHVALALNYNVVNHTADIELPWSKLPGFQGCKNGNVRVRDVWEDKDLVSGKESITLQEVVQDQTKVLLLSC</sequence>
<evidence type="ECO:0000256" key="7">
    <source>
        <dbReference type="RuleBase" id="RU361168"/>
    </source>
</evidence>
<dbReference type="PANTHER" id="PTHR11452">
    <property type="entry name" value="ALPHA-GALACTOSIDASE/ALPHA-N-ACETYLGALACTOSAMINIDASE"/>
    <property type="match status" value="1"/>
</dbReference>
<evidence type="ECO:0000256" key="3">
    <source>
        <dbReference type="ARBA" id="ARBA00012755"/>
    </source>
</evidence>
<dbReference type="InterPro" id="IPR017853">
    <property type="entry name" value="GH"/>
</dbReference>
<feature type="signal peptide" evidence="8">
    <location>
        <begin position="1"/>
        <end position="15"/>
    </location>
</feature>
<dbReference type="SUPFAM" id="SSF51445">
    <property type="entry name" value="(Trans)glycosidases"/>
    <property type="match status" value="1"/>
</dbReference>
<organism evidence="10 11">
    <name type="scientific">Verticillium dahliae</name>
    <name type="common">Verticillium wilt</name>
    <dbReference type="NCBI Taxonomy" id="27337"/>
    <lineage>
        <taxon>Eukaryota</taxon>
        <taxon>Fungi</taxon>
        <taxon>Dikarya</taxon>
        <taxon>Ascomycota</taxon>
        <taxon>Pezizomycotina</taxon>
        <taxon>Sordariomycetes</taxon>
        <taxon>Hypocreomycetidae</taxon>
        <taxon>Glomerellales</taxon>
        <taxon>Plectosphaerellaceae</taxon>
        <taxon>Verticillium</taxon>
    </lineage>
</organism>
<dbReference type="Gene3D" id="3.20.20.70">
    <property type="entry name" value="Aldolase class I"/>
    <property type="match status" value="2"/>
</dbReference>
<dbReference type="Pfam" id="PF17801">
    <property type="entry name" value="Melibiase_C"/>
    <property type="match status" value="1"/>
</dbReference>
<evidence type="ECO:0000256" key="6">
    <source>
        <dbReference type="ARBA" id="ARBA00023295"/>
    </source>
</evidence>
<evidence type="ECO:0000256" key="8">
    <source>
        <dbReference type="SAM" id="SignalP"/>
    </source>
</evidence>
<evidence type="ECO:0000313" key="10">
    <source>
        <dbReference type="EMBL" id="RXG49057.1"/>
    </source>
</evidence>
<proteinExistence type="inferred from homology"/>
<dbReference type="GO" id="GO:0004557">
    <property type="term" value="F:alpha-galactosidase activity"/>
    <property type="evidence" value="ECO:0007669"/>
    <property type="project" value="UniProtKB-EC"/>
</dbReference>
<evidence type="ECO:0000256" key="2">
    <source>
        <dbReference type="ARBA" id="ARBA00009743"/>
    </source>
</evidence>
<feature type="chain" id="PRO_5019475470" description="Alpha-galactosidase" evidence="8">
    <location>
        <begin position="16"/>
        <end position="400"/>
    </location>
</feature>
<accession>A0A444S6H9</accession>
<keyword evidence="6 7" id="KW-0326">Glycosidase</keyword>
<keyword evidence="4 8" id="KW-0732">Signal</keyword>
<dbReference type="Proteomes" id="UP000288725">
    <property type="component" value="Chromosome 3"/>
</dbReference>
<dbReference type="SUPFAM" id="SSF51011">
    <property type="entry name" value="Glycosyl hydrolase domain"/>
    <property type="match status" value="1"/>
</dbReference>
<gene>
    <name evidence="10" type="ORF">VDGE_04757</name>
</gene>
<evidence type="ECO:0000259" key="9">
    <source>
        <dbReference type="Pfam" id="PF17801"/>
    </source>
</evidence>
<keyword evidence="5 7" id="KW-0378">Hydrolase</keyword>
<dbReference type="CDD" id="cd14792">
    <property type="entry name" value="GH27"/>
    <property type="match status" value="1"/>
</dbReference>
<protein>
    <recommendedName>
        <fullName evidence="3 7">Alpha-galactosidase</fullName>
        <ecNumber evidence="3 7">3.2.1.22</ecNumber>
    </recommendedName>
    <alternativeName>
        <fullName evidence="7">Melibiase</fullName>
    </alternativeName>
</protein>
<reference evidence="10 11" key="1">
    <citation type="submission" date="2018-12" db="EMBL/GenBank/DDBJ databases">
        <title>Genome of Verticillium dahliae isolate Getta Getta.</title>
        <authorList>
            <person name="Gardiner D.M."/>
        </authorList>
    </citation>
    <scope>NUCLEOTIDE SEQUENCE [LARGE SCALE GENOMIC DNA]</scope>
    <source>
        <strain evidence="10 11">Getta Getta</strain>
    </source>
</reference>
<dbReference type="EC" id="3.2.1.22" evidence="3 7"/>
<dbReference type="EMBL" id="RSDZ01000019">
    <property type="protein sequence ID" value="RXG49057.1"/>
    <property type="molecule type" value="Genomic_DNA"/>
</dbReference>
<evidence type="ECO:0000256" key="1">
    <source>
        <dbReference type="ARBA" id="ARBA00001255"/>
    </source>
</evidence>
<evidence type="ECO:0000256" key="5">
    <source>
        <dbReference type="ARBA" id="ARBA00022801"/>
    </source>
</evidence>
<dbReference type="GO" id="GO:0005975">
    <property type="term" value="P:carbohydrate metabolic process"/>
    <property type="evidence" value="ECO:0007669"/>
    <property type="project" value="InterPro"/>
</dbReference>
<dbReference type="Pfam" id="PF16499">
    <property type="entry name" value="Melibiase_2"/>
    <property type="match status" value="2"/>
</dbReference>
<evidence type="ECO:0000313" key="11">
    <source>
        <dbReference type="Proteomes" id="UP000288725"/>
    </source>
</evidence>
<dbReference type="InterPro" id="IPR013780">
    <property type="entry name" value="Glyco_hydro_b"/>
</dbReference>
<comment type="caution">
    <text evidence="10">The sequence shown here is derived from an EMBL/GenBank/DDBJ whole genome shotgun (WGS) entry which is preliminary data.</text>
</comment>
<comment type="similarity">
    <text evidence="2 7">Belongs to the glycosyl hydrolase 27 family.</text>
</comment>
<dbReference type="PRINTS" id="PR00740">
    <property type="entry name" value="GLHYDRLASE27"/>
</dbReference>
<dbReference type="PANTHER" id="PTHR11452:SF87">
    <property type="entry name" value="ALPHA-GALACTOSIDASE"/>
    <property type="match status" value="1"/>
</dbReference>